<dbReference type="AlphaFoldDB" id="A0A8T9B374"/>
<keyword evidence="1" id="KW-1133">Transmembrane helix</keyword>
<dbReference type="Pfam" id="PF24853">
    <property type="entry name" value="DUF7727"/>
    <property type="match status" value="1"/>
</dbReference>
<proteinExistence type="predicted"/>
<dbReference type="OrthoDB" id="5228000at2759"/>
<reference evidence="3 4" key="1">
    <citation type="submission" date="2018-05" db="EMBL/GenBank/DDBJ databases">
        <title>Whole genome sequencing for identification of molecular markers to develop diagnostic detection tools for the regulated plant pathogen Lachnellula willkommii.</title>
        <authorList>
            <person name="Giroux E."/>
            <person name="Bilodeau G."/>
        </authorList>
    </citation>
    <scope>NUCLEOTIDE SEQUENCE [LARGE SCALE GENOMIC DNA]</scope>
    <source>
        <strain evidence="3 4">CBS 203.66</strain>
    </source>
</reference>
<organism evidence="3 4">
    <name type="scientific">Lachnellula arida</name>
    <dbReference type="NCBI Taxonomy" id="1316785"/>
    <lineage>
        <taxon>Eukaryota</taxon>
        <taxon>Fungi</taxon>
        <taxon>Dikarya</taxon>
        <taxon>Ascomycota</taxon>
        <taxon>Pezizomycotina</taxon>
        <taxon>Leotiomycetes</taxon>
        <taxon>Helotiales</taxon>
        <taxon>Lachnaceae</taxon>
        <taxon>Lachnellula</taxon>
    </lineage>
</organism>
<accession>A0A8T9B374</accession>
<name>A0A8T9B374_9HELO</name>
<evidence type="ECO:0000313" key="4">
    <source>
        <dbReference type="Proteomes" id="UP000469559"/>
    </source>
</evidence>
<feature type="transmembrane region" description="Helical" evidence="1">
    <location>
        <begin position="32"/>
        <end position="55"/>
    </location>
</feature>
<evidence type="ECO:0000313" key="3">
    <source>
        <dbReference type="EMBL" id="TVY14464.1"/>
    </source>
</evidence>
<dbReference type="PANTHER" id="PTHR40629:SF1">
    <property type="entry name" value="PRO41 PROTEIN"/>
    <property type="match status" value="1"/>
</dbReference>
<sequence>QIEAAIHYLFWPKIFWDFFTKGLNWTLHPFPLIQLLNFGFSIILIAWEWPIDFLAGTRVHQSLQARLIVIPFAGLIVALIYQGTDVALYYFIGEGVYYWAYVTGETIPIVPWTLNESSAFLAATA</sequence>
<gene>
    <name evidence="3" type="ORF">LARI1_G009085</name>
</gene>
<feature type="non-terminal residue" evidence="3">
    <location>
        <position position="1"/>
    </location>
</feature>
<feature type="transmembrane region" description="Helical" evidence="1">
    <location>
        <begin position="67"/>
        <end position="92"/>
    </location>
</feature>
<dbReference type="EMBL" id="QGMF01000682">
    <property type="protein sequence ID" value="TVY14464.1"/>
    <property type="molecule type" value="Genomic_DNA"/>
</dbReference>
<dbReference type="Proteomes" id="UP000469559">
    <property type="component" value="Unassembled WGS sequence"/>
</dbReference>
<evidence type="ECO:0000256" key="1">
    <source>
        <dbReference type="SAM" id="Phobius"/>
    </source>
</evidence>
<keyword evidence="1" id="KW-0472">Membrane</keyword>
<feature type="domain" description="DUF7727" evidence="2">
    <location>
        <begin position="1"/>
        <end position="105"/>
    </location>
</feature>
<protein>
    <recommendedName>
        <fullName evidence="2">DUF7727 domain-containing protein</fullName>
    </recommendedName>
</protein>
<feature type="non-terminal residue" evidence="3">
    <location>
        <position position="125"/>
    </location>
</feature>
<keyword evidence="4" id="KW-1185">Reference proteome</keyword>
<comment type="caution">
    <text evidence="3">The sequence shown here is derived from an EMBL/GenBank/DDBJ whole genome shotgun (WGS) entry which is preliminary data.</text>
</comment>
<dbReference type="PANTHER" id="PTHR40629">
    <property type="entry name" value="PRO41 PROTEIN"/>
    <property type="match status" value="1"/>
</dbReference>
<evidence type="ECO:0000259" key="2">
    <source>
        <dbReference type="Pfam" id="PF24853"/>
    </source>
</evidence>
<keyword evidence="1" id="KW-0812">Transmembrane</keyword>
<dbReference type="InterPro" id="IPR056144">
    <property type="entry name" value="DUF7727"/>
</dbReference>